<feature type="transmembrane region" description="Helical" evidence="5">
    <location>
        <begin position="448"/>
        <end position="468"/>
    </location>
</feature>
<dbReference type="GO" id="GO:0008137">
    <property type="term" value="F:NADH dehydrogenase (ubiquinone) activity"/>
    <property type="evidence" value="ECO:0007669"/>
    <property type="project" value="InterPro"/>
</dbReference>
<name>A0A4P7SFT7_9CELL</name>
<feature type="transmembrane region" description="Helical" evidence="5">
    <location>
        <begin position="237"/>
        <end position="261"/>
    </location>
</feature>
<evidence type="ECO:0000256" key="6">
    <source>
        <dbReference type="RuleBase" id="RU000320"/>
    </source>
</evidence>
<evidence type="ECO:0000313" key="9">
    <source>
        <dbReference type="Proteomes" id="UP000296469"/>
    </source>
</evidence>
<dbReference type="NCBIfam" id="NF004441">
    <property type="entry name" value="PRK05777.1-4"/>
    <property type="match status" value="1"/>
</dbReference>
<protein>
    <recommendedName>
        <fullName evidence="5">NADH-quinone oxidoreductase subunit N</fullName>
        <ecNumber evidence="5">7.1.1.-</ecNumber>
    </recommendedName>
    <alternativeName>
        <fullName evidence="5">NADH dehydrogenase I subunit N</fullName>
    </alternativeName>
    <alternativeName>
        <fullName evidence="5">NDH-1 subunit N</fullName>
    </alternativeName>
</protein>
<evidence type="ECO:0000256" key="1">
    <source>
        <dbReference type="ARBA" id="ARBA00004127"/>
    </source>
</evidence>
<comment type="subunit">
    <text evidence="5">NDH-1 is composed of 14 different subunits. Subunits NuoA, H, J, K, L, M, N constitute the membrane sector of the complex.</text>
</comment>
<reference evidence="8 9" key="1">
    <citation type="submission" date="2019-04" db="EMBL/GenBank/DDBJ databases">
        <title>Isolation and identification of Cellulomonas shaoxiangyii sp. Nov. isolated from feces of the Tibetan antelopes (Pantholops hodgsonii) in the Qinghai-Tibet plateau of China.</title>
        <authorList>
            <person name="Tian Z."/>
        </authorList>
    </citation>
    <scope>NUCLEOTIDE SEQUENCE [LARGE SCALE GENOMIC DNA]</scope>
    <source>
        <strain evidence="8 9">Z28</strain>
    </source>
</reference>
<comment type="subcellular location">
    <subcellularLocation>
        <location evidence="5">Cell membrane</location>
        <topology evidence="5">Multi-pass membrane protein</topology>
    </subcellularLocation>
    <subcellularLocation>
        <location evidence="1">Endomembrane system</location>
        <topology evidence="1">Multi-pass membrane protein</topology>
    </subcellularLocation>
    <subcellularLocation>
        <location evidence="6">Membrane</location>
        <topology evidence="6">Multi-pass membrane protein</topology>
    </subcellularLocation>
</comment>
<keyword evidence="4 5" id="KW-0472">Membrane</keyword>
<feature type="transmembrane region" description="Helical" evidence="5">
    <location>
        <begin position="194"/>
        <end position="217"/>
    </location>
</feature>
<evidence type="ECO:0000313" key="8">
    <source>
        <dbReference type="EMBL" id="QCB92862.1"/>
    </source>
</evidence>
<dbReference type="PANTHER" id="PTHR22773">
    <property type="entry name" value="NADH DEHYDROGENASE"/>
    <property type="match status" value="1"/>
</dbReference>
<evidence type="ECO:0000256" key="4">
    <source>
        <dbReference type="ARBA" id="ARBA00023136"/>
    </source>
</evidence>
<feature type="transmembrane region" description="Helical" evidence="5">
    <location>
        <begin position="413"/>
        <end position="436"/>
    </location>
</feature>
<comment type="function">
    <text evidence="5">NDH-1 shuttles electrons from NADH, via FMN and iron-sulfur (Fe-S) centers, to quinones in the respiratory chain. The immediate electron acceptor for the enzyme in this species is believed to be a menaquinone. Couples the redox reaction to proton translocation (for every two electrons transferred, four hydrogen ions are translocated across the cytoplasmic membrane), and thus conserves the redox energy in a proton gradient.</text>
</comment>
<feature type="transmembrane region" description="Helical" evidence="5">
    <location>
        <begin position="85"/>
        <end position="103"/>
    </location>
</feature>
<dbReference type="EMBL" id="CP039291">
    <property type="protein sequence ID" value="QCB92862.1"/>
    <property type="molecule type" value="Genomic_DNA"/>
</dbReference>
<evidence type="ECO:0000259" key="7">
    <source>
        <dbReference type="Pfam" id="PF00361"/>
    </source>
</evidence>
<evidence type="ECO:0000256" key="3">
    <source>
        <dbReference type="ARBA" id="ARBA00022989"/>
    </source>
</evidence>
<dbReference type="AlphaFoldDB" id="A0A4P7SFT7"/>
<evidence type="ECO:0000256" key="5">
    <source>
        <dbReference type="HAMAP-Rule" id="MF_00445"/>
    </source>
</evidence>
<dbReference type="GO" id="GO:0005886">
    <property type="term" value="C:plasma membrane"/>
    <property type="evidence" value="ECO:0007669"/>
    <property type="project" value="UniProtKB-SubCell"/>
</dbReference>
<feature type="transmembrane region" description="Helical" evidence="5">
    <location>
        <begin position="332"/>
        <end position="351"/>
    </location>
</feature>
<gene>
    <name evidence="5 8" type="primary">nuoN</name>
    <name evidence="8" type="ORF">E5225_04135</name>
</gene>
<dbReference type="GO" id="GO:0012505">
    <property type="term" value="C:endomembrane system"/>
    <property type="evidence" value="ECO:0007669"/>
    <property type="project" value="UniProtKB-SubCell"/>
</dbReference>
<dbReference type="RefSeq" id="WP_135972901.1">
    <property type="nucleotide sequence ID" value="NZ_CP039291.1"/>
</dbReference>
<dbReference type="KEGG" id="celz:E5225_04135"/>
<comment type="catalytic activity">
    <reaction evidence="5">
        <text>a quinone + NADH + 5 H(+)(in) = a quinol + NAD(+) + 4 H(+)(out)</text>
        <dbReference type="Rhea" id="RHEA:57888"/>
        <dbReference type="ChEBI" id="CHEBI:15378"/>
        <dbReference type="ChEBI" id="CHEBI:24646"/>
        <dbReference type="ChEBI" id="CHEBI:57540"/>
        <dbReference type="ChEBI" id="CHEBI:57945"/>
        <dbReference type="ChEBI" id="CHEBI:132124"/>
    </reaction>
</comment>
<feature type="transmembrane region" description="Helical" evidence="5">
    <location>
        <begin position="46"/>
        <end position="65"/>
    </location>
</feature>
<proteinExistence type="inferred from homology"/>
<evidence type="ECO:0000256" key="2">
    <source>
        <dbReference type="ARBA" id="ARBA00022692"/>
    </source>
</evidence>
<dbReference type="NCBIfam" id="TIGR01770">
    <property type="entry name" value="NDH_I_N"/>
    <property type="match status" value="1"/>
</dbReference>
<feature type="transmembrane region" description="Helical" evidence="5">
    <location>
        <begin position="357"/>
        <end position="380"/>
    </location>
</feature>
<accession>A0A4P7SFT7</accession>
<keyword evidence="5" id="KW-1003">Cell membrane</keyword>
<comment type="similarity">
    <text evidence="5">Belongs to the complex I subunit 2 family.</text>
</comment>
<keyword evidence="9" id="KW-1185">Reference proteome</keyword>
<feature type="domain" description="NADH:quinone oxidoreductase/Mrp antiporter transmembrane" evidence="7">
    <location>
        <begin position="157"/>
        <end position="461"/>
    </location>
</feature>
<dbReference type="EC" id="7.1.1.-" evidence="5"/>
<keyword evidence="5" id="KW-1278">Translocase</keyword>
<keyword evidence="3 5" id="KW-1133">Transmembrane helix</keyword>
<keyword evidence="5" id="KW-0520">NAD</keyword>
<dbReference type="InterPro" id="IPR001750">
    <property type="entry name" value="ND/Mrp_TM"/>
</dbReference>
<dbReference type="GO" id="GO:0050136">
    <property type="term" value="F:NADH dehydrogenase (quinone) (non-electrogenic) activity"/>
    <property type="evidence" value="ECO:0007669"/>
    <property type="project" value="UniProtKB-UniRule"/>
</dbReference>
<dbReference type="InterPro" id="IPR010096">
    <property type="entry name" value="NADH-Q_OxRdtase_suN/2"/>
</dbReference>
<dbReference type="Proteomes" id="UP000296469">
    <property type="component" value="Chromosome"/>
</dbReference>
<keyword evidence="5" id="KW-0874">Quinone</keyword>
<feature type="transmembrane region" description="Helical" evidence="5">
    <location>
        <begin position="306"/>
        <end position="325"/>
    </location>
</feature>
<dbReference type="GO" id="GO:0042773">
    <property type="term" value="P:ATP synthesis coupled electron transport"/>
    <property type="evidence" value="ECO:0007669"/>
    <property type="project" value="InterPro"/>
</dbReference>
<keyword evidence="2 5" id="KW-0812">Transmembrane</keyword>
<organism evidence="8 9">
    <name type="scientific">Cellulomonas shaoxiangyii</name>
    <dbReference type="NCBI Taxonomy" id="2566013"/>
    <lineage>
        <taxon>Bacteria</taxon>
        <taxon>Bacillati</taxon>
        <taxon>Actinomycetota</taxon>
        <taxon>Actinomycetes</taxon>
        <taxon>Micrococcales</taxon>
        <taxon>Cellulomonadaceae</taxon>
        <taxon>Cellulomonas</taxon>
    </lineage>
</organism>
<dbReference type="HAMAP" id="MF_00445">
    <property type="entry name" value="NDH1_NuoN_1"/>
    <property type="match status" value="1"/>
</dbReference>
<feature type="transmembrane region" description="Helical" evidence="5">
    <location>
        <begin position="14"/>
        <end position="34"/>
    </location>
</feature>
<keyword evidence="5" id="KW-0813">Transport</keyword>
<feature type="transmembrane region" description="Helical" evidence="5">
    <location>
        <begin position="163"/>
        <end position="182"/>
    </location>
</feature>
<dbReference type="GO" id="GO:0048038">
    <property type="term" value="F:quinone binding"/>
    <property type="evidence" value="ECO:0007669"/>
    <property type="project" value="UniProtKB-KW"/>
</dbReference>
<feature type="transmembrane region" description="Helical" evidence="5">
    <location>
        <begin position="139"/>
        <end position="157"/>
    </location>
</feature>
<feature type="transmembrane region" description="Helical" evidence="5">
    <location>
        <begin position="273"/>
        <end position="294"/>
    </location>
</feature>
<keyword evidence="8" id="KW-0560">Oxidoreductase</keyword>
<dbReference type="OrthoDB" id="9811718at2"/>
<dbReference type="Pfam" id="PF00361">
    <property type="entry name" value="Proton_antipo_M"/>
    <property type="match status" value="1"/>
</dbReference>
<sequence length="581" mass="58948">MTAFTPPDIAWGPLVPVLVVLLAAVAGVLVEAFVPDRLRRPVQLGLSIAALAGALVAVAALWGGVRRTGGTDVLGGSLVVDGPTLVLQGTLALLALLSVLLFADRLTGGEDAFAPSAAAVPGSDYEEVARRKGLRQTEVFPLLLFATGGMMIFPATADLLTLFVALEVLSLPLYLLAGLARRRRLLSQEASMKYFLLGAFASAIMLFGIALLYGYSGSVRFADIAAATSAPSGLDDLLLVGAVLLLVGLLFKVGAVPFHMWTPDVYQGAPTPVTAFMAACTKVAAFGALLRVVYVMLPGMSWDLEVVLWVVAILTMVVGTVAALVQTDVKRLLAYSSIAHAGFVLTGVVALDQSGVTGVLFYLLAYGATTVGAFGLVTLVRERGAGDVDGEPAVLGEATRLSQWAGLGRSHPVLAVTFTLFLLSFAGIPLTAGFTGKFAVFTAAVEGGAWPLALVGVLSSVAAAFFYVRIIVLMFFTEAAGADDGGSARPVPAAVGGGATAAGAADGTADGPADPAPVAATEAAPAAVATAQAPERAGTTVVAGEGLTLVAVGVCAVLTVVLGVAPQPVLDAIGSVAVLLP</sequence>